<proteinExistence type="predicted"/>
<dbReference type="RefSeq" id="WP_319697770.1">
    <property type="nucleotide sequence ID" value="NZ_JARAWN010000397.1"/>
</dbReference>
<organism evidence="1 2">
    <name type="scientific">Streptomyces europaeiscabiei</name>
    <dbReference type="NCBI Taxonomy" id="146819"/>
    <lineage>
        <taxon>Bacteria</taxon>
        <taxon>Bacillati</taxon>
        <taxon>Actinomycetota</taxon>
        <taxon>Actinomycetes</taxon>
        <taxon>Kitasatosporales</taxon>
        <taxon>Streptomycetaceae</taxon>
        <taxon>Streptomyces</taxon>
    </lineage>
</organism>
<evidence type="ECO:0000313" key="1">
    <source>
        <dbReference type="EMBL" id="MDX3135366.1"/>
    </source>
</evidence>
<dbReference type="AlphaFoldDB" id="A0AAJ2PY10"/>
<dbReference type="EMBL" id="JARAWN010000397">
    <property type="protein sequence ID" value="MDX3135366.1"/>
    <property type="molecule type" value="Genomic_DNA"/>
</dbReference>
<gene>
    <name evidence="1" type="ORF">PV367_37505</name>
</gene>
<protein>
    <submittedName>
        <fullName evidence="1">Uncharacterized protein</fullName>
    </submittedName>
</protein>
<sequence>MRVMKVWLPAVGIAALLGVAAVKVVDVAIPEVGFLMEYGCGDAEDRLGEALAGDAVLDDEPDGAGAGEAYDGCDDDDLFVVAGKSYTYDEGQGRGRESDVLVHESVLAHYRDAAQANGWRYRSSGCFSKSIDGTTAYLTIDGPADGALDVEIIATRESSEPYC</sequence>
<accession>A0AAJ2PY10</accession>
<name>A0AAJ2PY10_9ACTN</name>
<reference evidence="1" key="1">
    <citation type="journal article" date="2023" name="Microb. Genom.">
        <title>Mesoterricola silvestris gen. nov., sp. nov., Mesoterricola sediminis sp. nov., Geothrix oryzae sp. nov., Geothrix edaphica sp. nov., Geothrix rubra sp. nov., and Geothrix limicola sp. nov., six novel members of Acidobacteriota isolated from soils.</title>
        <authorList>
            <person name="Weisberg A.J."/>
            <person name="Pearce E."/>
            <person name="Kramer C.G."/>
            <person name="Chang J.H."/>
            <person name="Clarke C.R."/>
        </authorList>
    </citation>
    <scope>NUCLEOTIDE SEQUENCE</scope>
    <source>
        <strain evidence="1">ND06-05F</strain>
    </source>
</reference>
<comment type="caution">
    <text evidence="1">The sequence shown here is derived from an EMBL/GenBank/DDBJ whole genome shotgun (WGS) entry which is preliminary data.</text>
</comment>
<dbReference type="Proteomes" id="UP001273589">
    <property type="component" value="Unassembled WGS sequence"/>
</dbReference>
<evidence type="ECO:0000313" key="2">
    <source>
        <dbReference type="Proteomes" id="UP001273589"/>
    </source>
</evidence>